<evidence type="ECO:0000313" key="2">
    <source>
        <dbReference type="EMBL" id="MFC0525504.1"/>
    </source>
</evidence>
<name>A0ABV6LSW4_9BACI</name>
<proteinExistence type="predicted"/>
<feature type="domain" description="Methyltransferase" evidence="1">
    <location>
        <begin position="54"/>
        <end position="138"/>
    </location>
</feature>
<dbReference type="InterPro" id="IPR029063">
    <property type="entry name" value="SAM-dependent_MTases_sf"/>
</dbReference>
<dbReference type="EC" id="2.1.-.-" evidence="2"/>
<organism evidence="2 3">
    <name type="scientific">Pontibacillus salicampi</name>
    <dbReference type="NCBI Taxonomy" id="1449801"/>
    <lineage>
        <taxon>Bacteria</taxon>
        <taxon>Bacillati</taxon>
        <taxon>Bacillota</taxon>
        <taxon>Bacilli</taxon>
        <taxon>Bacillales</taxon>
        <taxon>Bacillaceae</taxon>
        <taxon>Pontibacillus</taxon>
    </lineage>
</organism>
<keyword evidence="2" id="KW-0808">Transferase</keyword>
<gene>
    <name evidence="2" type="ORF">ACFFGV_18115</name>
</gene>
<dbReference type="GO" id="GO:0032259">
    <property type="term" value="P:methylation"/>
    <property type="evidence" value="ECO:0007669"/>
    <property type="project" value="UniProtKB-KW"/>
</dbReference>
<dbReference type="InterPro" id="IPR041698">
    <property type="entry name" value="Methyltransf_25"/>
</dbReference>
<keyword evidence="3" id="KW-1185">Reference proteome</keyword>
<protein>
    <submittedName>
        <fullName evidence="2">Class I SAM-dependent methyltransferase</fullName>
        <ecNumber evidence="2">2.1.-.-</ecNumber>
    </submittedName>
</protein>
<sequence length="199" mass="22970">MRLKHTAGIFTHIYRNNLWGDKESVSGSGSSIQQTIPLVEKLPSLFKKYNISSVLDAPCGDFNWMKRVDLSGMSYVGVDIVQELIDQNNRLYHGDHVSFARMDILKDPLPKADVIMCRDALVHFPLKEIAACVENFKRSNSTYLLTTSFPEVRENKNIRMGDWRPINLEERPFSFPKPLHQLQELHDGKTLSLWRLRDL</sequence>
<dbReference type="Pfam" id="PF13649">
    <property type="entry name" value="Methyltransf_25"/>
    <property type="match status" value="1"/>
</dbReference>
<dbReference type="Proteomes" id="UP001589836">
    <property type="component" value="Unassembled WGS sequence"/>
</dbReference>
<evidence type="ECO:0000313" key="3">
    <source>
        <dbReference type="Proteomes" id="UP001589836"/>
    </source>
</evidence>
<dbReference type="SUPFAM" id="SSF53335">
    <property type="entry name" value="S-adenosyl-L-methionine-dependent methyltransferases"/>
    <property type="match status" value="1"/>
</dbReference>
<keyword evidence="2" id="KW-0489">Methyltransferase</keyword>
<accession>A0ABV6LSW4</accession>
<dbReference type="GO" id="GO:0008168">
    <property type="term" value="F:methyltransferase activity"/>
    <property type="evidence" value="ECO:0007669"/>
    <property type="project" value="UniProtKB-KW"/>
</dbReference>
<reference evidence="2 3" key="1">
    <citation type="submission" date="2024-09" db="EMBL/GenBank/DDBJ databases">
        <authorList>
            <person name="Sun Q."/>
            <person name="Mori K."/>
        </authorList>
    </citation>
    <scope>NUCLEOTIDE SEQUENCE [LARGE SCALE GENOMIC DNA]</scope>
    <source>
        <strain evidence="2 3">NCAIM B.02529</strain>
    </source>
</reference>
<dbReference type="RefSeq" id="WP_377350850.1">
    <property type="nucleotide sequence ID" value="NZ_JBHLTP010000013.1"/>
</dbReference>
<dbReference type="EMBL" id="JBHLTP010000013">
    <property type="protein sequence ID" value="MFC0525504.1"/>
    <property type="molecule type" value="Genomic_DNA"/>
</dbReference>
<comment type="caution">
    <text evidence="2">The sequence shown here is derived from an EMBL/GenBank/DDBJ whole genome shotgun (WGS) entry which is preliminary data.</text>
</comment>
<dbReference type="Gene3D" id="3.40.50.150">
    <property type="entry name" value="Vaccinia Virus protein VP39"/>
    <property type="match status" value="1"/>
</dbReference>
<evidence type="ECO:0000259" key="1">
    <source>
        <dbReference type="Pfam" id="PF13649"/>
    </source>
</evidence>